<gene>
    <name evidence="3" type="ORF">ACFFF6_12470</name>
</gene>
<evidence type="ECO:0000313" key="4">
    <source>
        <dbReference type="Proteomes" id="UP001589793"/>
    </source>
</evidence>
<protein>
    <submittedName>
        <fullName evidence="3">Sugar phosphate isomerase/epimerase family protein</fullName>
    </submittedName>
</protein>
<dbReference type="Proteomes" id="UP001589793">
    <property type="component" value="Unassembled WGS sequence"/>
</dbReference>
<dbReference type="InterPro" id="IPR050312">
    <property type="entry name" value="IolE/XylAMocC-like"/>
</dbReference>
<evidence type="ECO:0000259" key="2">
    <source>
        <dbReference type="Pfam" id="PF01261"/>
    </source>
</evidence>
<organism evidence="3 4">
    <name type="scientific">Brachybacterium hainanense</name>
    <dbReference type="NCBI Taxonomy" id="1541174"/>
    <lineage>
        <taxon>Bacteria</taxon>
        <taxon>Bacillati</taxon>
        <taxon>Actinomycetota</taxon>
        <taxon>Actinomycetes</taxon>
        <taxon>Micrococcales</taxon>
        <taxon>Dermabacteraceae</taxon>
        <taxon>Brachybacterium</taxon>
    </lineage>
</organism>
<dbReference type="Gene3D" id="3.20.20.150">
    <property type="entry name" value="Divalent-metal-dependent TIM barrel enzymes"/>
    <property type="match status" value="1"/>
</dbReference>
<dbReference type="PANTHER" id="PTHR12110:SF41">
    <property type="entry name" value="INOSOSE DEHYDRATASE"/>
    <property type="match status" value="1"/>
</dbReference>
<dbReference type="Pfam" id="PF01261">
    <property type="entry name" value="AP_endonuc_2"/>
    <property type="match status" value="1"/>
</dbReference>
<feature type="domain" description="Xylose isomerase-like TIM barrel" evidence="2">
    <location>
        <begin position="71"/>
        <end position="211"/>
    </location>
</feature>
<dbReference type="SUPFAM" id="SSF51658">
    <property type="entry name" value="Xylose isomerase-like"/>
    <property type="match status" value="1"/>
</dbReference>
<keyword evidence="1" id="KW-0119">Carbohydrate metabolism</keyword>
<evidence type="ECO:0000313" key="3">
    <source>
        <dbReference type="EMBL" id="MFC0674774.1"/>
    </source>
</evidence>
<keyword evidence="4" id="KW-1185">Reference proteome</keyword>
<keyword evidence="3" id="KW-0413">Isomerase</keyword>
<reference evidence="3 4" key="1">
    <citation type="submission" date="2024-09" db="EMBL/GenBank/DDBJ databases">
        <authorList>
            <person name="Sun Q."/>
            <person name="Mori K."/>
        </authorList>
    </citation>
    <scope>NUCLEOTIDE SEQUENCE [LARGE SCALE GENOMIC DNA]</scope>
    <source>
        <strain evidence="3 4">CICC 10874</strain>
    </source>
</reference>
<name>A0ABV6RCS3_9MICO</name>
<dbReference type="InterPro" id="IPR013022">
    <property type="entry name" value="Xyl_isomerase-like_TIM-brl"/>
</dbReference>
<dbReference type="EMBL" id="JBHLSV010000015">
    <property type="protein sequence ID" value="MFC0674774.1"/>
    <property type="molecule type" value="Genomic_DNA"/>
</dbReference>
<comment type="caution">
    <text evidence="3">The sequence shown here is derived from an EMBL/GenBank/DDBJ whole genome shotgun (WGS) entry which is preliminary data.</text>
</comment>
<evidence type="ECO:0000256" key="1">
    <source>
        <dbReference type="ARBA" id="ARBA00023277"/>
    </source>
</evidence>
<dbReference type="InterPro" id="IPR036237">
    <property type="entry name" value="Xyl_isomerase-like_sf"/>
</dbReference>
<dbReference type="PANTHER" id="PTHR12110">
    <property type="entry name" value="HYDROXYPYRUVATE ISOMERASE"/>
    <property type="match status" value="1"/>
</dbReference>
<sequence>MRTSVQLYSVREALAADPRATLTALREQGFEHVEPFGLLDWAERLRPLLPELGLTAPSTHASVIDAEDPARLFGVAAELGVGTVIDPYRDREQWTSVEGVERTADLLNSLADAAQSAGVRIGYHNHEFEVQTDLEGRTGLEVLAAALDPRIVLEVDTFWVAVGGQDPARLLRALGQRVQLAHLKDGPLNRETALQTPIGQGEMDVPAILEAAPWLEYGVIEFDDYTGDVLDGIRQSREALGRLQSNGE</sequence>
<dbReference type="GO" id="GO:0016853">
    <property type="term" value="F:isomerase activity"/>
    <property type="evidence" value="ECO:0007669"/>
    <property type="project" value="UniProtKB-KW"/>
</dbReference>
<accession>A0ABV6RCS3</accession>
<dbReference type="RefSeq" id="WP_376981178.1">
    <property type="nucleotide sequence ID" value="NZ_JBHLSV010000015.1"/>
</dbReference>
<proteinExistence type="predicted"/>